<dbReference type="KEGG" id="ttq:NIES37_66240"/>
<keyword evidence="3" id="KW-1185">Reference proteome</keyword>
<evidence type="ECO:0000313" key="2">
    <source>
        <dbReference type="EMBL" id="BAZ02611.1"/>
    </source>
</evidence>
<organism evidence="2 3">
    <name type="scientific">Tolypothrix tenuis PCC 7101</name>
    <dbReference type="NCBI Taxonomy" id="231146"/>
    <lineage>
        <taxon>Bacteria</taxon>
        <taxon>Bacillati</taxon>
        <taxon>Cyanobacteriota</taxon>
        <taxon>Cyanophyceae</taxon>
        <taxon>Nostocales</taxon>
        <taxon>Tolypothrichaceae</taxon>
        <taxon>Tolypothrix</taxon>
    </lineage>
</organism>
<feature type="transmembrane region" description="Helical" evidence="1">
    <location>
        <begin position="344"/>
        <end position="371"/>
    </location>
</feature>
<evidence type="ECO:0000256" key="1">
    <source>
        <dbReference type="SAM" id="Phobius"/>
    </source>
</evidence>
<dbReference type="Proteomes" id="UP000218785">
    <property type="component" value="Chromosome"/>
</dbReference>
<dbReference type="AlphaFoldDB" id="A0A1Z4NA72"/>
<proteinExistence type="predicted"/>
<reference evidence="2 3" key="1">
    <citation type="submission" date="2017-06" db="EMBL/GenBank/DDBJ databases">
        <title>Genome sequencing of cyanobaciteial culture collection at National Institute for Environmental Studies (NIES).</title>
        <authorList>
            <person name="Hirose Y."/>
            <person name="Shimura Y."/>
            <person name="Fujisawa T."/>
            <person name="Nakamura Y."/>
            <person name="Kawachi M."/>
        </authorList>
    </citation>
    <scope>NUCLEOTIDE SEQUENCE [LARGE SCALE GENOMIC DNA]</scope>
    <source>
        <strain evidence="2 3">NIES-37</strain>
    </source>
</reference>
<sequence>MLNSNTEEETLNINTNISKGETNYFFYILILYSIAVLYLIPYDLKLPYARFCLPLLTIILILQLGYYKSKLLIGDIIVVCLVLVVTIFNFSSYQLFRYSLPICLTAICFSGSPYIPIKRSYLVGLSWVSLASMIYQMLSYRRLEFDNSQRVALSNGDPNVSGLFMLLFFYLCVKIKFKPGIILALISTVFFLSRNYFLTLCIFFLLALLEKPLFKIFSKIHFSLIFLLANLFGLLVGEFFLNQVEVGFVYDTGASRLLSFNDKSNLVRFEANRFLINSYTNDLSLALKGYGENYESVFRPIGAIIHNSFLEVIAYTGIPLGVLYFFILLKVISGYCTQENLKYIFSYLFFCLFLHTGLQGVAPLLFISILAMSVETQKSNKIILFNNLEY</sequence>
<keyword evidence="1" id="KW-0812">Transmembrane</keyword>
<feature type="transmembrane region" description="Helical" evidence="1">
    <location>
        <begin position="48"/>
        <end position="66"/>
    </location>
</feature>
<feature type="transmembrane region" description="Helical" evidence="1">
    <location>
        <begin position="98"/>
        <end position="115"/>
    </location>
</feature>
<evidence type="ECO:0000313" key="3">
    <source>
        <dbReference type="Proteomes" id="UP000218785"/>
    </source>
</evidence>
<feature type="transmembrane region" description="Helical" evidence="1">
    <location>
        <begin position="159"/>
        <end position="177"/>
    </location>
</feature>
<feature type="transmembrane region" description="Helical" evidence="1">
    <location>
        <begin position="121"/>
        <end position="138"/>
    </location>
</feature>
<keyword evidence="1" id="KW-0472">Membrane</keyword>
<accession>A0A1Z4NA72</accession>
<feature type="transmembrane region" description="Helical" evidence="1">
    <location>
        <begin position="183"/>
        <end position="208"/>
    </location>
</feature>
<protein>
    <recommendedName>
        <fullName evidence="4">O-antigen polymerase</fullName>
    </recommendedName>
</protein>
<dbReference type="RefSeq" id="WP_096582959.1">
    <property type="nucleotide sequence ID" value="NZ_CAWNJS010000001.1"/>
</dbReference>
<feature type="transmembrane region" description="Helical" evidence="1">
    <location>
        <begin position="24"/>
        <end position="41"/>
    </location>
</feature>
<keyword evidence="1" id="KW-1133">Transmembrane helix</keyword>
<feature type="transmembrane region" description="Helical" evidence="1">
    <location>
        <begin position="72"/>
        <end position="91"/>
    </location>
</feature>
<evidence type="ECO:0008006" key="4">
    <source>
        <dbReference type="Google" id="ProtNLM"/>
    </source>
</evidence>
<dbReference type="EMBL" id="AP018248">
    <property type="protein sequence ID" value="BAZ02611.1"/>
    <property type="molecule type" value="Genomic_DNA"/>
</dbReference>
<feature type="transmembrane region" description="Helical" evidence="1">
    <location>
        <begin position="312"/>
        <end position="332"/>
    </location>
</feature>
<name>A0A1Z4NA72_9CYAN</name>
<feature type="transmembrane region" description="Helical" evidence="1">
    <location>
        <begin position="220"/>
        <end position="241"/>
    </location>
</feature>
<gene>
    <name evidence="2" type="ORF">NIES37_66240</name>
</gene>